<feature type="region of interest" description="Disordered" evidence="1">
    <location>
        <begin position="219"/>
        <end position="275"/>
    </location>
</feature>
<dbReference type="Proteomes" id="UP000811619">
    <property type="component" value="Unassembled WGS sequence"/>
</dbReference>
<gene>
    <name evidence="2" type="ORF">E4U42_003785</name>
</gene>
<feature type="region of interest" description="Disordered" evidence="1">
    <location>
        <begin position="305"/>
        <end position="395"/>
    </location>
</feature>
<dbReference type="OrthoDB" id="4204700at2759"/>
<feature type="compositionally biased region" description="Polar residues" evidence="1">
    <location>
        <begin position="7"/>
        <end position="17"/>
    </location>
</feature>
<feature type="region of interest" description="Disordered" evidence="1">
    <location>
        <begin position="1"/>
        <end position="22"/>
    </location>
</feature>
<reference evidence="2" key="1">
    <citation type="journal article" date="2020" name="bioRxiv">
        <title>Whole genome comparisons of ergot fungi reveals the divergence and evolution of species within the genus Claviceps are the result of varying mechanisms driving genome evolution and host range expansion.</title>
        <authorList>
            <person name="Wyka S.A."/>
            <person name="Mondo S.J."/>
            <person name="Liu M."/>
            <person name="Dettman J."/>
            <person name="Nalam V."/>
            <person name="Broders K.D."/>
        </authorList>
    </citation>
    <scope>NUCLEOTIDE SEQUENCE</scope>
    <source>
        <strain evidence="2">CCC 489</strain>
    </source>
</reference>
<protein>
    <submittedName>
        <fullName evidence="2">Uncharacterized protein</fullName>
    </submittedName>
</protein>
<sequence>MDRPNEGQASSQAMSRTEYSRNVRAAVEERRHKAMLNRQQYQPQIHEQIQRLFPEYDAPFYARLRGFGRTQTLALAESTVLGLAVGTDRNLSDTETQALTEHFLSSIHNMLAWKWIMTGLAGYMTYRGRKTMRFPFFKPVAGDGRFDPFSGGPQVRIMWHTARFAGYYGAFWLIGDPVFQSLNFFRQGYALDRDPRLAPLLREGRKKAADQAFGAGTQDALGEQQQQDYSQSGDDHQSTSQAVRAQTQQTWASYRRQPEASQQAASNGWDAVDDVDDASPIAASARTQPESPRTYGGSAWDRVRQQTQSPQGPVGVQNRRTWEQRPQSNMNGGDARASDDEASPQYRGDKDSYSFSTTSDVEEAAARRQAQKEFDDLVERERGGADQERSSWGRR</sequence>
<evidence type="ECO:0000313" key="3">
    <source>
        <dbReference type="Proteomes" id="UP000811619"/>
    </source>
</evidence>
<accession>A0A8K0J7B2</accession>
<evidence type="ECO:0000256" key="1">
    <source>
        <dbReference type="SAM" id="MobiDB-lite"/>
    </source>
</evidence>
<keyword evidence="3" id="KW-1185">Reference proteome</keyword>
<evidence type="ECO:0000313" key="2">
    <source>
        <dbReference type="EMBL" id="KAG5925956.1"/>
    </source>
</evidence>
<proteinExistence type="predicted"/>
<comment type="caution">
    <text evidence="2">The sequence shown here is derived from an EMBL/GenBank/DDBJ whole genome shotgun (WGS) entry which is preliminary data.</text>
</comment>
<feature type="compositionally biased region" description="Polar residues" evidence="1">
    <location>
        <begin position="239"/>
        <end position="252"/>
    </location>
</feature>
<name>A0A8K0J7B2_9HYPO</name>
<dbReference type="EMBL" id="SRPY01000321">
    <property type="protein sequence ID" value="KAG5925956.1"/>
    <property type="molecule type" value="Genomic_DNA"/>
</dbReference>
<organism evidence="2 3">
    <name type="scientific">Claviceps africana</name>
    <dbReference type="NCBI Taxonomy" id="83212"/>
    <lineage>
        <taxon>Eukaryota</taxon>
        <taxon>Fungi</taxon>
        <taxon>Dikarya</taxon>
        <taxon>Ascomycota</taxon>
        <taxon>Pezizomycotina</taxon>
        <taxon>Sordariomycetes</taxon>
        <taxon>Hypocreomycetidae</taxon>
        <taxon>Hypocreales</taxon>
        <taxon>Clavicipitaceae</taxon>
        <taxon>Claviceps</taxon>
    </lineage>
</organism>
<feature type="compositionally biased region" description="Basic and acidic residues" evidence="1">
    <location>
        <begin position="364"/>
        <end position="395"/>
    </location>
</feature>
<dbReference type="AlphaFoldDB" id="A0A8K0J7B2"/>